<protein>
    <submittedName>
        <fullName evidence="2">Uncharacterized protein</fullName>
    </submittedName>
</protein>
<proteinExistence type="predicted"/>
<name>A0ABV0NEH5_9TELE</name>
<evidence type="ECO:0000313" key="3">
    <source>
        <dbReference type="Proteomes" id="UP001476798"/>
    </source>
</evidence>
<gene>
    <name evidence="2" type="ORF">GOODEAATRI_028900</name>
</gene>
<keyword evidence="3" id="KW-1185">Reference proteome</keyword>
<accession>A0ABV0NEH5</accession>
<evidence type="ECO:0000256" key="1">
    <source>
        <dbReference type="SAM" id="MobiDB-lite"/>
    </source>
</evidence>
<feature type="non-terminal residue" evidence="2">
    <location>
        <position position="1"/>
    </location>
</feature>
<feature type="region of interest" description="Disordered" evidence="1">
    <location>
        <begin position="22"/>
        <end position="59"/>
    </location>
</feature>
<evidence type="ECO:0000313" key="2">
    <source>
        <dbReference type="EMBL" id="MEQ2169802.1"/>
    </source>
</evidence>
<organism evidence="2 3">
    <name type="scientific">Goodea atripinnis</name>
    <dbReference type="NCBI Taxonomy" id="208336"/>
    <lineage>
        <taxon>Eukaryota</taxon>
        <taxon>Metazoa</taxon>
        <taxon>Chordata</taxon>
        <taxon>Craniata</taxon>
        <taxon>Vertebrata</taxon>
        <taxon>Euteleostomi</taxon>
        <taxon>Actinopterygii</taxon>
        <taxon>Neopterygii</taxon>
        <taxon>Teleostei</taxon>
        <taxon>Neoteleostei</taxon>
        <taxon>Acanthomorphata</taxon>
        <taxon>Ovalentaria</taxon>
        <taxon>Atherinomorphae</taxon>
        <taxon>Cyprinodontiformes</taxon>
        <taxon>Goodeidae</taxon>
        <taxon>Goodea</taxon>
    </lineage>
</organism>
<sequence>DRYGPPPEFPLALPCPGIVHHLSGPITHAHAPPPRRCGRDGPVVRPGHGGARDPTSAGACQTSLSLRHGVSSSPLTRVRVRLLGPCFKTGRVGSRHRR</sequence>
<reference evidence="2 3" key="1">
    <citation type="submission" date="2021-06" db="EMBL/GenBank/DDBJ databases">
        <authorList>
            <person name="Palmer J.M."/>
        </authorList>
    </citation>
    <scope>NUCLEOTIDE SEQUENCE [LARGE SCALE GENOMIC DNA]</scope>
    <source>
        <strain evidence="2 3">GA_2019</strain>
        <tissue evidence="2">Muscle</tissue>
    </source>
</reference>
<dbReference type="EMBL" id="JAHRIO010034108">
    <property type="protein sequence ID" value="MEQ2169802.1"/>
    <property type="molecule type" value="Genomic_DNA"/>
</dbReference>
<dbReference type="Proteomes" id="UP001476798">
    <property type="component" value="Unassembled WGS sequence"/>
</dbReference>
<comment type="caution">
    <text evidence="2">The sequence shown here is derived from an EMBL/GenBank/DDBJ whole genome shotgun (WGS) entry which is preliminary data.</text>
</comment>